<sequence length="151" mass="16786">MFAFFSPSQFVQHVNPGCAVDGTNHFPKKPPVLPDAMVSDDENPLGSDDVSVRAKMQPTTKSRCFRQSTRGNSRHRQLFGQGPAKPRAPRRPPVTSRTLPPGGKLKQMEAVELAAPGMHPSWQAKREQRLKVRQMSTTLSSIAKHIVFDED</sequence>
<feature type="region of interest" description="Disordered" evidence="1">
    <location>
        <begin position="30"/>
        <end position="49"/>
    </location>
</feature>
<organism evidence="2 3">
    <name type="scientific">Paragonimus westermani</name>
    <dbReference type="NCBI Taxonomy" id="34504"/>
    <lineage>
        <taxon>Eukaryota</taxon>
        <taxon>Metazoa</taxon>
        <taxon>Spiralia</taxon>
        <taxon>Lophotrochozoa</taxon>
        <taxon>Platyhelminthes</taxon>
        <taxon>Trematoda</taxon>
        <taxon>Digenea</taxon>
        <taxon>Plagiorchiida</taxon>
        <taxon>Troglotremata</taxon>
        <taxon>Troglotrematidae</taxon>
        <taxon>Paragonimus</taxon>
    </lineage>
</organism>
<dbReference type="EMBL" id="JTDF01022027">
    <property type="protein sequence ID" value="KAF8561053.1"/>
    <property type="molecule type" value="Genomic_DNA"/>
</dbReference>
<protein>
    <submittedName>
        <fullName evidence="2">Uncharacterized protein</fullName>
    </submittedName>
</protein>
<evidence type="ECO:0000313" key="3">
    <source>
        <dbReference type="Proteomes" id="UP000699462"/>
    </source>
</evidence>
<name>A0A8T0CZH6_9TREM</name>
<evidence type="ECO:0000256" key="1">
    <source>
        <dbReference type="SAM" id="MobiDB-lite"/>
    </source>
</evidence>
<dbReference type="AlphaFoldDB" id="A0A8T0CZH6"/>
<evidence type="ECO:0000313" key="2">
    <source>
        <dbReference type="EMBL" id="KAF8561053.1"/>
    </source>
</evidence>
<feature type="compositionally biased region" description="Polar residues" evidence="1">
    <location>
        <begin position="57"/>
        <end position="71"/>
    </location>
</feature>
<comment type="caution">
    <text evidence="2">The sequence shown here is derived from an EMBL/GenBank/DDBJ whole genome shotgun (WGS) entry which is preliminary data.</text>
</comment>
<accession>A0A8T0CZH6</accession>
<keyword evidence="3" id="KW-1185">Reference proteome</keyword>
<feature type="region of interest" description="Disordered" evidence="1">
    <location>
        <begin position="55"/>
        <end position="104"/>
    </location>
</feature>
<gene>
    <name evidence="2" type="ORF">P879_08203</name>
</gene>
<reference evidence="2 3" key="1">
    <citation type="submission" date="2019-07" db="EMBL/GenBank/DDBJ databases">
        <title>Annotation for the trematode Paragonimus westermani.</title>
        <authorList>
            <person name="Choi Y.-J."/>
        </authorList>
    </citation>
    <scope>NUCLEOTIDE SEQUENCE [LARGE SCALE GENOMIC DNA]</scope>
    <source>
        <strain evidence="2">180907_Pwestermani</strain>
    </source>
</reference>
<proteinExistence type="predicted"/>
<dbReference type="Proteomes" id="UP000699462">
    <property type="component" value="Unassembled WGS sequence"/>
</dbReference>